<evidence type="ECO:0000313" key="4">
    <source>
        <dbReference type="EMBL" id="MDI6452981.1"/>
    </source>
</evidence>
<dbReference type="InterPro" id="IPR003343">
    <property type="entry name" value="Big_2"/>
</dbReference>
<dbReference type="Gene3D" id="2.60.40.1080">
    <property type="match status" value="1"/>
</dbReference>
<reference evidence="4" key="1">
    <citation type="submission" date="2023-05" db="EMBL/GenBank/DDBJ databases">
        <title>Mariniplasma microaerophilum sp. nov., a novel anaerobic mollicute isolated from terrestrial mud volcano, Taman Peninsula, Russia.</title>
        <authorList>
            <person name="Khomyakova M.A."/>
            <person name="Merkel A.Y."/>
            <person name="Slobodkin A.I."/>
        </authorList>
    </citation>
    <scope>NUCLEOTIDE SEQUENCE</scope>
    <source>
        <strain evidence="4">M4Ah</strain>
    </source>
</reference>
<evidence type="ECO:0000259" key="3">
    <source>
        <dbReference type="SMART" id="SM00635"/>
    </source>
</evidence>
<feature type="domain" description="BIG2" evidence="3">
    <location>
        <begin position="52"/>
        <end position="133"/>
    </location>
</feature>
<name>A0AAW6UA67_9MOLU</name>
<dbReference type="RefSeq" id="WP_282839408.1">
    <property type="nucleotide sequence ID" value="NZ_JASCXW010000014.1"/>
</dbReference>
<protein>
    <submittedName>
        <fullName evidence="4">Ice-binding family protein</fullName>
    </submittedName>
</protein>
<dbReference type="InterPro" id="IPR021884">
    <property type="entry name" value="Ice-bd_prot"/>
</dbReference>
<dbReference type="InterPro" id="IPR008964">
    <property type="entry name" value="Invasin/intimin_cell_adhesion"/>
</dbReference>
<dbReference type="PROSITE" id="PS51257">
    <property type="entry name" value="PROKAR_LIPOPROTEIN"/>
    <property type="match status" value="1"/>
</dbReference>
<dbReference type="SUPFAM" id="SSF49373">
    <property type="entry name" value="Invasin/intimin cell-adhesion fragments"/>
    <property type="match status" value="1"/>
</dbReference>
<comment type="caution">
    <text evidence="4">The sequence shown here is derived from an EMBL/GenBank/DDBJ whole genome shotgun (WGS) entry which is preliminary data.</text>
</comment>
<organism evidence="4 5">
    <name type="scientific">Peloplasma aerotolerans</name>
    <dbReference type="NCBI Taxonomy" id="3044389"/>
    <lineage>
        <taxon>Bacteria</taxon>
        <taxon>Bacillati</taxon>
        <taxon>Mycoplasmatota</taxon>
        <taxon>Mollicutes</taxon>
        <taxon>Acholeplasmatales</taxon>
        <taxon>Acholeplasmataceae</taxon>
        <taxon>Peloplasma</taxon>
    </lineage>
</organism>
<comment type="similarity">
    <text evidence="1">Belongs to the ice-binding protein family.</text>
</comment>
<gene>
    <name evidence="4" type="ORF">QJ521_05360</name>
</gene>
<dbReference type="Proteomes" id="UP001431532">
    <property type="component" value="Unassembled WGS sequence"/>
</dbReference>
<evidence type="ECO:0000256" key="2">
    <source>
        <dbReference type="ARBA" id="ARBA00022729"/>
    </source>
</evidence>
<dbReference type="EMBL" id="JASCXW010000014">
    <property type="protein sequence ID" value="MDI6452981.1"/>
    <property type="molecule type" value="Genomic_DNA"/>
</dbReference>
<accession>A0AAW6UA67</accession>
<evidence type="ECO:0000313" key="5">
    <source>
        <dbReference type="Proteomes" id="UP001431532"/>
    </source>
</evidence>
<dbReference type="Pfam" id="PF11999">
    <property type="entry name" value="Ice_binding"/>
    <property type="match status" value="1"/>
</dbReference>
<dbReference type="Pfam" id="PF02368">
    <property type="entry name" value="Big_2"/>
    <property type="match status" value="1"/>
</dbReference>
<dbReference type="SMART" id="SM00635">
    <property type="entry name" value="BID_2"/>
    <property type="match status" value="1"/>
</dbReference>
<evidence type="ECO:0000256" key="1">
    <source>
        <dbReference type="ARBA" id="ARBA00005445"/>
    </source>
</evidence>
<proteinExistence type="inferred from homology"/>
<dbReference type="AlphaFoldDB" id="A0AAW6UA67"/>
<keyword evidence="5" id="KW-1185">Reference proteome</keyword>
<keyword evidence="2" id="KW-0732">Signal</keyword>
<sequence length="455" mass="47371">MKTLKKIFNPKMMIFAILVTMIFLVSACGTNEEDPTEVIPTPTEVIRTEDIDVTSIELSAAGSATTISALGGTLQMSATVLPANATDPTFTWSVTNGTGSATITVAGLLTAETDGIVTVTATSNATTGVYGSKVITISNQLAANMDATLTHLNVDGSSVLDFNPLVTSYVHVMSDGIIVTPVVTATQYETTSTVVITDAVDVTSTDVLERTTAIAVTTTEDIEKFYYVIFEAQVDPVNLGTAGDYVILAETGISTATTSDITGDLGVSPSAASYITGFSLIMDSSGTYSTSSQVVGMIYAADYTTPTPDKLTTAIADMMIAYSDAAGRTNNYTELYSGDLSGKTLTPGVYKFGSSVLINTDLTLTGSTTDVWIFQISGNLTMASDMSIILAGGADAKNIVWQVADTVAIGSGSHFEGTILAMTNISMGTNSSINGRLYAQTAVTLDATIVVKSND</sequence>